<dbReference type="PROSITE" id="PS50158">
    <property type="entry name" value="ZF_CCHC"/>
    <property type="match status" value="1"/>
</dbReference>
<dbReference type="GO" id="GO:0008270">
    <property type="term" value="F:zinc ion binding"/>
    <property type="evidence" value="ECO:0007669"/>
    <property type="project" value="UniProtKB-KW"/>
</dbReference>
<evidence type="ECO:0000256" key="3">
    <source>
        <dbReference type="SAM" id="MobiDB-lite"/>
    </source>
</evidence>
<name>A0AAQ3JPV8_9LILI</name>
<feature type="region of interest" description="Disordered" evidence="3">
    <location>
        <begin position="1"/>
        <end position="33"/>
    </location>
</feature>
<accession>A0AAQ3JPV8</accession>
<keyword evidence="6" id="KW-1185">Reference proteome</keyword>
<evidence type="ECO:0000313" key="5">
    <source>
        <dbReference type="EMBL" id="WOK94023.1"/>
    </source>
</evidence>
<protein>
    <recommendedName>
        <fullName evidence="4">CCHC-type domain-containing protein</fullName>
    </recommendedName>
</protein>
<evidence type="ECO:0000313" key="6">
    <source>
        <dbReference type="Proteomes" id="UP001327560"/>
    </source>
</evidence>
<evidence type="ECO:0000256" key="1">
    <source>
        <dbReference type="PROSITE-ProRule" id="PRU00047"/>
    </source>
</evidence>
<dbReference type="GO" id="GO:0003676">
    <property type="term" value="F:nucleic acid binding"/>
    <property type="evidence" value="ECO:0007669"/>
    <property type="project" value="InterPro"/>
</dbReference>
<dbReference type="InterPro" id="IPR025558">
    <property type="entry name" value="DUF4283"/>
</dbReference>
<dbReference type="InterPro" id="IPR040256">
    <property type="entry name" value="At4g02000-like"/>
</dbReference>
<keyword evidence="1" id="KW-0862">Zinc</keyword>
<dbReference type="Pfam" id="PF14111">
    <property type="entry name" value="DUF4283"/>
    <property type="match status" value="1"/>
</dbReference>
<keyword evidence="2" id="KW-0175">Coiled coil</keyword>
<proteinExistence type="predicted"/>
<keyword evidence="1" id="KW-0479">Metal-binding</keyword>
<dbReference type="AlphaFoldDB" id="A0AAQ3JPV8"/>
<dbReference type="PANTHER" id="PTHR31286:SF99">
    <property type="entry name" value="DUF4283 DOMAIN-CONTAINING PROTEIN"/>
    <property type="match status" value="1"/>
</dbReference>
<keyword evidence="1" id="KW-0863">Zinc-finger</keyword>
<feature type="domain" description="CCHC-type" evidence="4">
    <location>
        <begin position="290"/>
        <end position="304"/>
    </location>
</feature>
<dbReference type="PANTHER" id="PTHR31286">
    <property type="entry name" value="GLYCINE-RICH CELL WALL STRUCTURAL PROTEIN 1.8-LIKE"/>
    <property type="match status" value="1"/>
</dbReference>
<organism evidence="5 6">
    <name type="scientific">Canna indica</name>
    <name type="common">Indian-shot</name>
    <dbReference type="NCBI Taxonomy" id="4628"/>
    <lineage>
        <taxon>Eukaryota</taxon>
        <taxon>Viridiplantae</taxon>
        <taxon>Streptophyta</taxon>
        <taxon>Embryophyta</taxon>
        <taxon>Tracheophyta</taxon>
        <taxon>Spermatophyta</taxon>
        <taxon>Magnoliopsida</taxon>
        <taxon>Liliopsida</taxon>
        <taxon>Zingiberales</taxon>
        <taxon>Cannaceae</taxon>
        <taxon>Canna</taxon>
    </lineage>
</organism>
<sequence>MSSSNKATKEATKTVFIQKEKKPPDLPDSTGLKSGELGTVIPYSIGLGERLIEEGRSNENPLKKKGKNPISWAGLFNQARKEEEWMNSTVLKEKIEKIQASAKGKVFISDEDLLKARYDSKFILYGKFFWRTPPLELVKNVMPKLWELADTCQVTDLAGGSFAFKFSINADYWKAFTGGPWVLREQAVSLIPWKNDFQPLKEIISMIPVWIQLPGLPYEYMHKEILPQLAAVIGNPLKIDEFTSSGERGKFARICVLLDITKPVQQGLWIESSEGKFFQSVAYENLLNLCFCCGKVGHKENSCRTVNEGTRQEMKNSEANIQTKENEKTDKSKQKAQGMRCKNMLISYLETEELKERLNALGFIDVDDHAYGSILAMEEDRINRGEG</sequence>
<feature type="coiled-coil region" evidence="2">
    <location>
        <begin position="307"/>
        <end position="334"/>
    </location>
</feature>
<gene>
    <name evidence="5" type="ORF">Cni_G02725</name>
</gene>
<dbReference type="Proteomes" id="UP001327560">
    <property type="component" value="Chromosome 1"/>
</dbReference>
<evidence type="ECO:0000256" key="2">
    <source>
        <dbReference type="SAM" id="Coils"/>
    </source>
</evidence>
<reference evidence="5 6" key="1">
    <citation type="submission" date="2023-10" db="EMBL/GenBank/DDBJ databases">
        <title>Chromosome-scale genome assembly provides insights into flower coloration mechanisms of Canna indica.</title>
        <authorList>
            <person name="Li C."/>
        </authorList>
    </citation>
    <scope>NUCLEOTIDE SEQUENCE [LARGE SCALE GENOMIC DNA]</scope>
    <source>
        <tissue evidence="5">Flower</tissue>
    </source>
</reference>
<feature type="compositionally biased region" description="Basic and acidic residues" evidence="3">
    <location>
        <begin position="7"/>
        <end position="25"/>
    </location>
</feature>
<dbReference type="InterPro" id="IPR001878">
    <property type="entry name" value="Znf_CCHC"/>
</dbReference>
<evidence type="ECO:0000259" key="4">
    <source>
        <dbReference type="PROSITE" id="PS50158"/>
    </source>
</evidence>
<dbReference type="EMBL" id="CP136890">
    <property type="protein sequence ID" value="WOK94023.1"/>
    <property type="molecule type" value="Genomic_DNA"/>
</dbReference>